<dbReference type="PROSITE" id="PS51186">
    <property type="entry name" value="GNAT"/>
    <property type="match status" value="1"/>
</dbReference>
<sequence length="174" mass="20152">MSHEQFRQLSPEAPELEPIIDGLFGEYSARYGDFFARDAEVELTEWYLPPRGMFVVLERDGEIIAMGAYKPLDAETAELKRIWTRGDLRRQGLALKILQELERLALQAGYRQVYLTTGFRQPEAVRLYLSHGYQPQFDTTRDPEEYSRAPYDGRLRFTKALHQHATTGATHEID</sequence>
<dbReference type="GeneID" id="89472598"/>
<dbReference type="EMBL" id="JBANEI010000009">
    <property type="protein sequence ID" value="MEI2682831.1"/>
    <property type="molecule type" value="Genomic_DNA"/>
</dbReference>
<organism evidence="4 5">
    <name type="scientific">Erwinia aphidicola</name>
    <dbReference type="NCBI Taxonomy" id="68334"/>
    <lineage>
        <taxon>Bacteria</taxon>
        <taxon>Pseudomonadati</taxon>
        <taxon>Pseudomonadota</taxon>
        <taxon>Gammaproteobacteria</taxon>
        <taxon>Enterobacterales</taxon>
        <taxon>Erwiniaceae</taxon>
        <taxon>Erwinia</taxon>
    </lineage>
</organism>
<evidence type="ECO:0000313" key="4">
    <source>
        <dbReference type="EMBL" id="MEI2682831.1"/>
    </source>
</evidence>
<evidence type="ECO:0000259" key="3">
    <source>
        <dbReference type="PROSITE" id="PS51186"/>
    </source>
</evidence>
<reference evidence="4 5" key="1">
    <citation type="submission" date="2024-02" db="EMBL/GenBank/DDBJ databases">
        <title>First report Erwinia aphidicola in onion in Chile.</title>
        <authorList>
            <person name="Valenzuela M."/>
            <person name="Pena M."/>
            <person name="Dutta B."/>
        </authorList>
    </citation>
    <scope>NUCLEOTIDE SEQUENCE [LARGE SCALE GENOMIC DNA]</scope>
    <source>
        <strain evidence="4 5">QCJ3A</strain>
    </source>
</reference>
<proteinExistence type="predicted"/>
<evidence type="ECO:0000313" key="5">
    <source>
        <dbReference type="Proteomes" id="UP001306592"/>
    </source>
</evidence>
<gene>
    <name evidence="4" type="ORF">V8N49_14325</name>
</gene>
<feature type="domain" description="N-acetyltransferase" evidence="3">
    <location>
        <begin position="4"/>
        <end position="158"/>
    </location>
</feature>
<dbReference type="CDD" id="cd04301">
    <property type="entry name" value="NAT_SF"/>
    <property type="match status" value="1"/>
</dbReference>
<dbReference type="PANTHER" id="PTHR43877">
    <property type="entry name" value="AMINOALKYLPHOSPHONATE N-ACETYLTRANSFERASE-RELATED-RELATED"/>
    <property type="match status" value="1"/>
</dbReference>
<keyword evidence="2" id="KW-0012">Acyltransferase</keyword>
<dbReference type="Pfam" id="PF00583">
    <property type="entry name" value="Acetyltransf_1"/>
    <property type="match status" value="1"/>
</dbReference>
<dbReference type="RefSeq" id="WP_048915486.1">
    <property type="nucleotide sequence ID" value="NZ_CAKKMT010000006.1"/>
</dbReference>
<dbReference type="Proteomes" id="UP001306592">
    <property type="component" value="Unassembled WGS sequence"/>
</dbReference>
<dbReference type="InterPro" id="IPR016181">
    <property type="entry name" value="Acyl_CoA_acyltransferase"/>
</dbReference>
<dbReference type="InterPro" id="IPR050832">
    <property type="entry name" value="Bact_Acetyltransf"/>
</dbReference>
<name>A0ABU8DH57_ERWAP</name>
<dbReference type="InterPro" id="IPR000182">
    <property type="entry name" value="GNAT_dom"/>
</dbReference>
<dbReference type="PANTHER" id="PTHR43877:SF2">
    <property type="entry name" value="AMINOALKYLPHOSPHONATE N-ACETYLTRANSFERASE-RELATED"/>
    <property type="match status" value="1"/>
</dbReference>
<evidence type="ECO:0000256" key="2">
    <source>
        <dbReference type="ARBA" id="ARBA00023315"/>
    </source>
</evidence>
<keyword evidence="1" id="KW-0808">Transferase</keyword>
<accession>A0ABU8DH57</accession>
<dbReference type="Gene3D" id="3.40.630.30">
    <property type="match status" value="1"/>
</dbReference>
<protein>
    <submittedName>
        <fullName evidence="4">GNAT family N-acetyltransferase</fullName>
    </submittedName>
</protein>
<dbReference type="SUPFAM" id="SSF55729">
    <property type="entry name" value="Acyl-CoA N-acyltransferases (Nat)"/>
    <property type="match status" value="1"/>
</dbReference>
<keyword evidence="5" id="KW-1185">Reference proteome</keyword>
<comment type="caution">
    <text evidence="4">The sequence shown here is derived from an EMBL/GenBank/DDBJ whole genome shotgun (WGS) entry which is preliminary data.</text>
</comment>
<evidence type="ECO:0000256" key="1">
    <source>
        <dbReference type="ARBA" id="ARBA00022679"/>
    </source>
</evidence>